<dbReference type="Proteomes" id="UP000008311">
    <property type="component" value="Unassembled WGS sequence"/>
</dbReference>
<protein>
    <submittedName>
        <fullName evidence="1">Uncharacterized protein</fullName>
    </submittedName>
</protein>
<dbReference type="EMBL" id="EQ973781">
    <property type="protein sequence ID" value="EEF49077.1"/>
    <property type="molecule type" value="Genomic_DNA"/>
</dbReference>
<dbReference type="InParanoid" id="B9RIV5"/>
<sequence length="120" mass="13571">MEDNKGKLLEMCGTRFCIPIKLNKNTIIGGKKPRAEEVTKVGLKSRENDKRGIGVMAEARRGWPIKAVCCVDSSFLNMRNQLTEQQNEKKKIKIETAAQIIWVRSRGLHVVFLSVTTDNI</sequence>
<gene>
    <name evidence="1" type="ORF">RCOM_1583040</name>
</gene>
<organism evidence="1 2">
    <name type="scientific">Ricinus communis</name>
    <name type="common">Castor bean</name>
    <dbReference type="NCBI Taxonomy" id="3988"/>
    <lineage>
        <taxon>Eukaryota</taxon>
        <taxon>Viridiplantae</taxon>
        <taxon>Streptophyta</taxon>
        <taxon>Embryophyta</taxon>
        <taxon>Tracheophyta</taxon>
        <taxon>Spermatophyta</taxon>
        <taxon>Magnoliopsida</taxon>
        <taxon>eudicotyledons</taxon>
        <taxon>Gunneridae</taxon>
        <taxon>Pentapetalae</taxon>
        <taxon>rosids</taxon>
        <taxon>fabids</taxon>
        <taxon>Malpighiales</taxon>
        <taxon>Euphorbiaceae</taxon>
        <taxon>Acalyphoideae</taxon>
        <taxon>Acalypheae</taxon>
        <taxon>Ricinus</taxon>
    </lineage>
</organism>
<evidence type="ECO:0000313" key="1">
    <source>
        <dbReference type="EMBL" id="EEF49077.1"/>
    </source>
</evidence>
<dbReference type="AlphaFoldDB" id="B9RIV5"/>
<proteinExistence type="predicted"/>
<name>B9RIV5_RICCO</name>
<reference evidence="2" key="1">
    <citation type="journal article" date="2010" name="Nat. Biotechnol.">
        <title>Draft genome sequence of the oilseed species Ricinus communis.</title>
        <authorList>
            <person name="Chan A.P."/>
            <person name="Crabtree J."/>
            <person name="Zhao Q."/>
            <person name="Lorenzi H."/>
            <person name="Orvis J."/>
            <person name="Puiu D."/>
            <person name="Melake-Berhan A."/>
            <person name="Jones K.M."/>
            <person name="Redman J."/>
            <person name="Chen G."/>
            <person name="Cahoon E.B."/>
            <person name="Gedil M."/>
            <person name="Stanke M."/>
            <person name="Haas B.J."/>
            <person name="Wortman J.R."/>
            <person name="Fraser-Liggett C.M."/>
            <person name="Ravel J."/>
            <person name="Rabinowicz P.D."/>
        </authorList>
    </citation>
    <scope>NUCLEOTIDE SEQUENCE [LARGE SCALE GENOMIC DNA]</scope>
    <source>
        <strain evidence="2">cv. Hale</strain>
    </source>
</reference>
<accession>B9RIV5</accession>
<keyword evidence="2" id="KW-1185">Reference proteome</keyword>
<evidence type="ECO:0000313" key="2">
    <source>
        <dbReference type="Proteomes" id="UP000008311"/>
    </source>
</evidence>